<feature type="region of interest" description="Disordered" evidence="1">
    <location>
        <begin position="581"/>
        <end position="622"/>
    </location>
</feature>
<feature type="region of interest" description="Disordered" evidence="1">
    <location>
        <begin position="641"/>
        <end position="710"/>
    </location>
</feature>
<dbReference type="InterPro" id="IPR028163">
    <property type="entry name" value="HAUS_6_N"/>
</dbReference>
<dbReference type="PANTHER" id="PTHR16151">
    <property type="entry name" value="HAUS AUGMIN-LIKE COMPLEX SUBUNIT 6"/>
    <property type="match status" value="1"/>
</dbReference>
<dbReference type="PANTHER" id="PTHR16151:SF2">
    <property type="entry name" value="HAUS AUGMIN-LIKE COMPLEX SUBUNIT 6"/>
    <property type="match status" value="1"/>
</dbReference>
<feature type="region of interest" description="Disordered" evidence="1">
    <location>
        <begin position="352"/>
        <end position="376"/>
    </location>
</feature>
<feature type="region of interest" description="Disordered" evidence="1">
    <location>
        <begin position="792"/>
        <end position="832"/>
    </location>
</feature>
<feature type="compositionally biased region" description="Basic and acidic residues" evidence="1">
    <location>
        <begin position="601"/>
        <end position="613"/>
    </location>
</feature>
<feature type="compositionally biased region" description="Polar residues" evidence="1">
    <location>
        <begin position="427"/>
        <end position="451"/>
    </location>
</feature>
<proteinExistence type="predicted"/>
<feature type="compositionally biased region" description="Polar residues" evidence="1">
    <location>
        <begin position="527"/>
        <end position="540"/>
    </location>
</feature>
<evidence type="ECO:0000313" key="3">
    <source>
        <dbReference type="EMBL" id="KAF2725738.1"/>
    </source>
</evidence>
<evidence type="ECO:0000256" key="1">
    <source>
        <dbReference type="SAM" id="MobiDB-lite"/>
    </source>
</evidence>
<protein>
    <recommendedName>
        <fullName evidence="2">HAUS augmin-like complex subunit 6 N-terminal domain-containing protein</fullName>
    </recommendedName>
</protein>
<organism evidence="3 4">
    <name type="scientific">Polychaeton citri CBS 116435</name>
    <dbReference type="NCBI Taxonomy" id="1314669"/>
    <lineage>
        <taxon>Eukaryota</taxon>
        <taxon>Fungi</taxon>
        <taxon>Dikarya</taxon>
        <taxon>Ascomycota</taxon>
        <taxon>Pezizomycotina</taxon>
        <taxon>Dothideomycetes</taxon>
        <taxon>Dothideomycetidae</taxon>
        <taxon>Capnodiales</taxon>
        <taxon>Capnodiaceae</taxon>
        <taxon>Polychaeton</taxon>
    </lineage>
</organism>
<dbReference type="EMBL" id="MU003766">
    <property type="protein sequence ID" value="KAF2725738.1"/>
    <property type="molecule type" value="Genomic_DNA"/>
</dbReference>
<feature type="compositionally biased region" description="Polar residues" evidence="1">
    <location>
        <begin position="1"/>
        <end position="11"/>
    </location>
</feature>
<feature type="compositionally biased region" description="Polar residues" evidence="1">
    <location>
        <begin position="397"/>
        <end position="407"/>
    </location>
</feature>
<feature type="region of interest" description="Disordered" evidence="1">
    <location>
        <begin position="388"/>
        <end position="410"/>
    </location>
</feature>
<dbReference type="InterPro" id="IPR026797">
    <property type="entry name" value="HAUS_6"/>
</dbReference>
<dbReference type="GO" id="GO:0008017">
    <property type="term" value="F:microtubule binding"/>
    <property type="evidence" value="ECO:0007669"/>
    <property type="project" value="TreeGrafter"/>
</dbReference>
<accession>A0A9P4QHM9</accession>
<dbReference type="GO" id="GO:0051225">
    <property type="term" value="P:spindle assembly"/>
    <property type="evidence" value="ECO:0007669"/>
    <property type="project" value="InterPro"/>
</dbReference>
<dbReference type="AlphaFoldDB" id="A0A9P4QHM9"/>
<reference evidence="3" key="1">
    <citation type="journal article" date="2020" name="Stud. Mycol.">
        <title>101 Dothideomycetes genomes: a test case for predicting lifestyles and emergence of pathogens.</title>
        <authorList>
            <person name="Haridas S."/>
            <person name="Albert R."/>
            <person name="Binder M."/>
            <person name="Bloem J."/>
            <person name="Labutti K."/>
            <person name="Salamov A."/>
            <person name="Andreopoulos B."/>
            <person name="Baker S."/>
            <person name="Barry K."/>
            <person name="Bills G."/>
            <person name="Bluhm B."/>
            <person name="Cannon C."/>
            <person name="Castanera R."/>
            <person name="Culley D."/>
            <person name="Daum C."/>
            <person name="Ezra D."/>
            <person name="Gonzalez J."/>
            <person name="Henrissat B."/>
            <person name="Kuo A."/>
            <person name="Liang C."/>
            <person name="Lipzen A."/>
            <person name="Lutzoni F."/>
            <person name="Magnuson J."/>
            <person name="Mondo S."/>
            <person name="Nolan M."/>
            <person name="Ohm R."/>
            <person name="Pangilinan J."/>
            <person name="Park H.-J."/>
            <person name="Ramirez L."/>
            <person name="Alfaro M."/>
            <person name="Sun H."/>
            <person name="Tritt A."/>
            <person name="Yoshinaga Y."/>
            <person name="Zwiers L.-H."/>
            <person name="Turgeon B."/>
            <person name="Goodwin S."/>
            <person name="Spatafora J."/>
            <person name="Crous P."/>
            <person name="Grigoriev I."/>
        </authorList>
    </citation>
    <scope>NUCLEOTIDE SEQUENCE</scope>
    <source>
        <strain evidence="3">CBS 116435</strain>
    </source>
</reference>
<feature type="region of interest" description="Disordered" evidence="1">
    <location>
        <begin position="423"/>
        <end position="565"/>
    </location>
</feature>
<dbReference type="OrthoDB" id="5575722at2759"/>
<feature type="compositionally biased region" description="Low complexity" evidence="1">
    <location>
        <begin position="359"/>
        <end position="372"/>
    </location>
</feature>
<evidence type="ECO:0000259" key="2">
    <source>
        <dbReference type="Pfam" id="PF14661"/>
    </source>
</evidence>
<feature type="region of interest" description="Disordered" evidence="1">
    <location>
        <begin position="1"/>
        <end position="29"/>
    </location>
</feature>
<feature type="compositionally biased region" description="Low complexity" evidence="1">
    <location>
        <begin position="474"/>
        <end position="495"/>
    </location>
</feature>
<feature type="region of interest" description="Disordered" evidence="1">
    <location>
        <begin position="728"/>
        <end position="778"/>
    </location>
</feature>
<gene>
    <name evidence="3" type="ORF">K431DRAFT_280450</name>
</gene>
<evidence type="ECO:0000313" key="4">
    <source>
        <dbReference type="Proteomes" id="UP000799441"/>
    </source>
</evidence>
<feature type="domain" description="HAUS augmin-like complex subunit 6 N-terminal" evidence="2">
    <location>
        <begin position="45"/>
        <end position="279"/>
    </location>
</feature>
<dbReference type="GO" id="GO:1990498">
    <property type="term" value="C:mitotic spindle microtubule"/>
    <property type="evidence" value="ECO:0007669"/>
    <property type="project" value="TreeGrafter"/>
</dbReference>
<comment type="caution">
    <text evidence="3">The sequence shown here is derived from an EMBL/GenBank/DDBJ whole genome shotgun (WGS) entry which is preliminary data.</text>
</comment>
<feature type="compositionally biased region" description="Basic and acidic residues" evidence="1">
    <location>
        <begin position="663"/>
        <end position="685"/>
    </location>
</feature>
<dbReference type="Pfam" id="PF14661">
    <property type="entry name" value="HAUS6_N"/>
    <property type="match status" value="1"/>
</dbReference>
<name>A0A9P4QHM9_9PEZI</name>
<sequence>MTSSRPQSIANASGPKLGHRRGVSSKANTLSTFTRSQGTSVVPLFLTNLRLLNLDLQSDWPAITSTTFASNGDARVRIKCSEWALYHLFRLYDGHLTADKLQPFFPPLEPLQSINLRAALYRCLDLIKKNGVLGREVVLRKTMLDDCSGDKFLELCLAFSSTVLRKATLEKKTSVNHHRRLSSIPRPIAQNLGSAQSLKKSERESLLPLAVAHKAALTNVLREKERKRQSFARLSVALNEKDYELQQREERIQQDANTEHIEESLKNLEHVERNTERNWTGSSQLRDSVLMGDETFAQDALLEKKFDDVWIDNELNNVGSPPVANQGTLASLEARAQEQNDRLRKWQEWHNEMRASEQSRSPPVSPSKESSSQQTRFDLHRKLAIRSVENPFDAPSHQRQTTQSSASGRYDEILAAMREDLRRKTTTDPNVDNSSTQQTGRSPQLRRQASVSFAMEAKASSALPENRESQTALRRASSVSRSPPVPVIRPGIIRRNTSRGHQPTRIEGQTAPIPLKSEIFSPLKRQPSGTSSRDSASSNGSLGGSDSFCVQRVSQPNGKSSLHEHTDSAVGFAGSILPHGVGSSSAAVEPRSKDPAGSLETDAKTGARGEASHPQDVYEQSDVTLRPSLAERARQSMAFNGGENTDAFLPSAVSTPKSAEATHLPEAEEANDARTTEASLIERTRQSISLAPRPTTHLRHERNTSAASTKPYIRHTRSRTSIFPVNQFETPQKKRRSSIGNAWLEGGGGLGGQASVDSSNRMLDAADSLPRRDITPREKLFQADAEYDSIFKSRPKVAQSPPSMVDPGDGAGDPEDEESFLGNSSPLAGPAR</sequence>
<dbReference type="GO" id="GO:0070652">
    <property type="term" value="C:HAUS complex"/>
    <property type="evidence" value="ECO:0007669"/>
    <property type="project" value="InterPro"/>
</dbReference>
<feature type="compositionally biased region" description="Basic and acidic residues" evidence="1">
    <location>
        <begin position="769"/>
        <end position="778"/>
    </location>
</feature>
<keyword evidence="4" id="KW-1185">Reference proteome</keyword>
<dbReference type="Proteomes" id="UP000799441">
    <property type="component" value="Unassembled WGS sequence"/>
</dbReference>